<reference evidence="2 3" key="1">
    <citation type="submission" date="2016-10" db="EMBL/GenBank/DDBJ databases">
        <authorList>
            <person name="Cai Z."/>
        </authorList>
    </citation>
    <scope>NUCLEOTIDE SEQUENCE [LARGE SCALE GENOMIC DNA]</scope>
</reference>
<dbReference type="EMBL" id="FNXT01001198">
    <property type="protein sequence ID" value="SZX73823.1"/>
    <property type="molecule type" value="Genomic_DNA"/>
</dbReference>
<proteinExistence type="predicted"/>
<dbReference type="Proteomes" id="UP000256970">
    <property type="component" value="Unassembled WGS sequence"/>
</dbReference>
<accession>A0A383W9B3</accession>
<evidence type="ECO:0000313" key="2">
    <source>
        <dbReference type="EMBL" id="SZX73823.1"/>
    </source>
</evidence>
<evidence type="ECO:0000313" key="3">
    <source>
        <dbReference type="Proteomes" id="UP000256970"/>
    </source>
</evidence>
<protein>
    <submittedName>
        <fullName evidence="2">Uncharacterized protein</fullName>
    </submittedName>
</protein>
<gene>
    <name evidence="2" type="ORF">BQ4739_LOCUS14072</name>
    <name evidence="1" type="ORF">BQ4739_LOCUS8170</name>
</gene>
<keyword evidence="3" id="KW-1185">Reference proteome</keyword>
<sequence>MPTTDLLKTFGLSRNPFTDRTAEKTNHDSTSLYIHSDLRGFKPNDTTYVFFGKRGSGKTTIRLQMDDAYKAYNQAAIESSRSKGHFMVDMSKPGHLTACLTQFQSCIGSTLDNWDAAFQPGHLTACLTQFQSCIGSTLDNWDAAFQDAWTSSDMVDCVLSFAATRLMDQIKANTEEARRMLEVLKQDPRAAQQFLLLAHMYARTDTYSLSWLRAALVKSKYTPLQVAAGVGVASTILAGGVAAARDPDVADALAAPAEHVWEQLEGALPPLRSHPKLVLGAVGLAALGSAYMWRRYLVATSLARAAEMQAQVRVVKQQPPAVLAGLLDSLFSPQDKVDTIRLLVIGISAHQKLELLERLLTQLGYESVTVFGDCFDEVTLLDPVRFPGAIKVFAREICRNDLLNFGRLHFFFPDSRLALDLSTDKTLKEARFDRHFVRDLVWSRHQLEELAERRFRAAQDELRAEAEATLGKDFVEDASYQEATKTSFADLFKKVRGEDFSSYLSKLSTPRELLIMMTEMFARIEAHPEGGLTAQDMEIAVTKALEQAV</sequence>
<dbReference type="AlphaFoldDB" id="A0A383W9B3"/>
<evidence type="ECO:0000313" key="1">
    <source>
        <dbReference type="EMBL" id="SZX67816.1"/>
    </source>
</evidence>
<dbReference type="EMBL" id="FNXT01000813">
    <property type="protein sequence ID" value="SZX67816.1"/>
    <property type="molecule type" value="Genomic_DNA"/>
</dbReference>
<name>A0A383W9B3_TETOB</name>
<organism evidence="2 3">
    <name type="scientific">Tetradesmus obliquus</name>
    <name type="common">Green alga</name>
    <name type="synonym">Acutodesmus obliquus</name>
    <dbReference type="NCBI Taxonomy" id="3088"/>
    <lineage>
        <taxon>Eukaryota</taxon>
        <taxon>Viridiplantae</taxon>
        <taxon>Chlorophyta</taxon>
        <taxon>core chlorophytes</taxon>
        <taxon>Chlorophyceae</taxon>
        <taxon>CS clade</taxon>
        <taxon>Sphaeropleales</taxon>
        <taxon>Scenedesmaceae</taxon>
        <taxon>Tetradesmus</taxon>
    </lineage>
</organism>